<sequence length="418" mass="48235">MIIYIFSVSLEADLSSDETICTEDKPTVKCVRISISYRFIFSKVQVLSSYFGFVVPVIISIYYSWVKKQWQIIDIIKKQLSTVQLDNIYPKVLFNAIPVGDVLHITVNNWLVKGLLDRLHEEKCQEKIVNCEVLHDPGSEVRKADIIFVHGIKGALEKTWTQGGWGLTRFQVLNLREEKQTAWEVEIQEDKNSDPKSICWPRDWLPKDCPYARVIAINYTTDPYLWRPVWVPKHIRSGMSERSWEMIDSLVDLGVGKHSIFWVGHSKGGLYVKQVLVNACEASEDKYRDLSNKTRGVIFYSVPHRGSILANLRIPLLRKSIELCEVQKDCKEVLTLHHKFKELLNSKDLAITIKSFIETRLTLMGFVYVKIVSEESADAEVGELYGIPLDHRNICKPKNRECFLYKELVKLIQTNSEV</sequence>
<feature type="transmembrane region" description="Helical" evidence="7">
    <location>
        <begin position="46"/>
        <end position="65"/>
    </location>
</feature>
<keyword evidence="5" id="KW-0496">Mitochondrion</keyword>
<dbReference type="GO" id="GO:0005783">
    <property type="term" value="C:endoplasmic reticulum"/>
    <property type="evidence" value="ECO:0007669"/>
    <property type="project" value="UniProtKB-SubCell"/>
</dbReference>
<dbReference type="OrthoDB" id="5086500at2759"/>
<name>A0A9P0MS68_NEZVI</name>
<dbReference type="SUPFAM" id="SSF53474">
    <property type="entry name" value="alpha/beta-Hydrolases"/>
    <property type="match status" value="1"/>
</dbReference>
<gene>
    <name evidence="8" type="ORF">NEZAVI_LOCUS9876</name>
</gene>
<evidence type="ECO:0000256" key="1">
    <source>
        <dbReference type="ARBA" id="ARBA00004173"/>
    </source>
</evidence>
<evidence type="ECO:0000256" key="6">
    <source>
        <dbReference type="ARBA" id="ARBA00023136"/>
    </source>
</evidence>
<evidence type="ECO:0008006" key="10">
    <source>
        <dbReference type="Google" id="ProtNLM"/>
    </source>
</evidence>
<evidence type="ECO:0000313" key="9">
    <source>
        <dbReference type="Proteomes" id="UP001152798"/>
    </source>
</evidence>
<dbReference type="GO" id="GO:0016020">
    <property type="term" value="C:membrane"/>
    <property type="evidence" value="ECO:0007669"/>
    <property type="project" value="UniProtKB-SubCell"/>
</dbReference>
<dbReference type="GO" id="GO:0005739">
    <property type="term" value="C:mitochondrion"/>
    <property type="evidence" value="ECO:0007669"/>
    <property type="project" value="UniProtKB-SubCell"/>
</dbReference>
<comment type="subcellular location">
    <subcellularLocation>
        <location evidence="2">Endoplasmic reticulum</location>
    </subcellularLocation>
    <subcellularLocation>
        <location evidence="3">Membrane</location>
    </subcellularLocation>
    <subcellularLocation>
        <location evidence="1">Mitochondrion</location>
    </subcellularLocation>
</comment>
<dbReference type="Gene3D" id="3.40.50.1820">
    <property type="entry name" value="alpha/beta hydrolase"/>
    <property type="match status" value="1"/>
</dbReference>
<dbReference type="PANTHER" id="PTHR48182">
    <property type="entry name" value="PROTEIN SERAC1"/>
    <property type="match status" value="1"/>
</dbReference>
<dbReference type="InterPro" id="IPR052374">
    <property type="entry name" value="SERAC1"/>
</dbReference>
<dbReference type="Proteomes" id="UP001152798">
    <property type="component" value="Chromosome 4"/>
</dbReference>
<evidence type="ECO:0000256" key="7">
    <source>
        <dbReference type="SAM" id="Phobius"/>
    </source>
</evidence>
<evidence type="ECO:0000256" key="2">
    <source>
        <dbReference type="ARBA" id="ARBA00004240"/>
    </source>
</evidence>
<dbReference type="InterPro" id="IPR029058">
    <property type="entry name" value="AB_hydrolase_fold"/>
</dbReference>
<protein>
    <recommendedName>
        <fullName evidence="10">Protein SERAC1</fullName>
    </recommendedName>
</protein>
<dbReference type="PANTHER" id="PTHR48182:SF2">
    <property type="entry name" value="PROTEIN SERAC1"/>
    <property type="match status" value="1"/>
</dbReference>
<keyword evidence="9" id="KW-1185">Reference proteome</keyword>
<organism evidence="8 9">
    <name type="scientific">Nezara viridula</name>
    <name type="common">Southern green stink bug</name>
    <name type="synonym">Cimex viridulus</name>
    <dbReference type="NCBI Taxonomy" id="85310"/>
    <lineage>
        <taxon>Eukaryota</taxon>
        <taxon>Metazoa</taxon>
        <taxon>Ecdysozoa</taxon>
        <taxon>Arthropoda</taxon>
        <taxon>Hexapoda</taxon>
        <taxon>Insecta</taxon>
        <taxon>Pterygota</taxon>
        <taxon>Neoptera</taxon>
        <taxon>Paraneoptera</taxon>
        <taxon>Hemiptera</taxon>
        <taxon>Heteroptera</taxon>
        <taxon>Panheteroptera</taxon>
        <taxon>Pentatomomorpha</taxon>
        <taxon>Pentatomoidea</taxon>
        <taxon>Pentatomidae</taxon>
        <taxon>Pentatominae</taxon>
        <taxon>Nezara</taxon>
    </lineage>
</organism>
<dbReference type="AlphaFoldDB" id="A0A9P0MS68"/>
<evidence type="ECO:0000313" key="8">
    <source>
        <dbReference type="EMBL" id="CAH1400692.1"/>
    </source>
</evidence>
<accession>A0A9P0MS68</accession>
<keyword evidence="4" id="KW-0256">Endoplasmic reticulum</keyword>
<reference evidence="8" key="1">
    <citation type="submission" date="2022-01" db="EMBL/GenBank/DDBJ databases">
        <authorList>
            <person name="King R."/>
        </authorList>
    </citation>
    <scope>NUCLEOTIDE SEQUENCE</scope>
</reference>
<evidence type="ECO:0000256" key="4">
    <source>
        <dbReference type="ARBA" id="ARBA00022824"/>
    </source>
</evidence>
<proteinExistence type="predicted"/>
<dbReference type="EMBL" id="OV725080">
    <property type="protein sequence ID" value="CAH1400692.1"/>
    <property type="molecule type" value="Genomic_DNA"/>
</dbReference>
<keyword evidence="7" id="KW-1133">Transmembrane helix</keyword>
<keyword evidence="7" id="KW-0812">Transmembrane</keyword>
<evidence type="ECO:0000256" key="3">
    <source>
        <dbReference type="ARBA" id="ARBA00004370"/>
    </source>
</evidence>
<keyword evidence="6 7" id="KW-0472">Membrane</keyword>
<evidence type="ECO:0000256" key="5">
    <source>
        <dbReference type="ARBA" id="ARBA00023128"/>
    </source>
</evidence>